<keyword evidence="3" id="KW-1185">Reference proteome</keyword>
<name>A0A9W9QP74_PENBR</name>
<feature type="region of interest" description="Disordered" evidence="1">
    <location>
        <begin position="1"/>
        <end position="54"/>
    </location>
</feature>
<evidence type="ECO:0000256" key="1">
    <source>
        <dbReference type="SAM" id="MobiDB-lite"/>
    </source>
</evidence>
<evidence type="ECO:0000313" key="3">
    <source>
        <dbReference type="Proteomes" id="UP001148299"/>
    </source>
</evidence>
<reference evidence="2" key="1">
    <citation type="submission" date="2022-12" db="EMBL/GenBank/DDBJ databases">
        <authorList>
            <person name="Petersen C."/>
        </authorList>
    </citation>
    <scope>NUCLEOTIDE SEQUENCE</scope>
    <source>
        <strain evidence="2">IBT 35675</strain>
    </source>
</reference>
<evidence type="ECO:0000313" key="2">
    <source>
        <dbReference type="EMBL" id="KAJ5341702.1"/>
    </source>
</evidence>
<organism evidence="2 3">
    <name type="scientific">Penicillium brevicompactum</name>
    <dbReference type="NCBI Taxonomy" id="5074"/>
    <lineage>
        <taxon>Eukaryota</taxon>
        <taxon>Fungi</taxon>
        <taxon>Dikarya</taxon>
        <taxon>Ascomycota</taxon>
        <taxon>Pezizomycotina</taxon>
        <taxon>Eurotiomycetes</taxon>
        <taxon>Eurotiomycetidae</taxon>
        <taxon>Eurotiales</taxon>
        <taxon>Aspergillaceae</taxon>
        <taxon>Penicillium</taxon>
    </lineage>
</organism>
<dbReference type="Proteomes" id="UP001148299">
    <property type="component" value="Unassembled WGS sequence"/>
</dbReference>
<comment type="caution">
    <text evidence="2">The sequence shown here is derived from an EMBL/GenBank/DDBJ whole genome shotgun (WGS) entry which is preliminary data.</text>
</comment>
<dbReference type="EMBL" id="JAPZBR010000008">
    <property type="protein sequence ID" value="KAJ5341702.1"/>
    <property type="molecule type" value="Genomic_DNA"/>
</dbReference>
<sequence length="113" mass="12531">MGLMHGSLVREWSPTKQNQCKRSVKSGKWPSQNPQDLVRGKLSVKKTKTTDNAEKESRTIAISVNSIAESIWKLAEVGPCHNEIPVGTFIPDDGAFDLEEQMNKSCCILEKSS</sequence>
<accession>A0A9W9QP74</accession>
<protein>
    <submittedName>
        <fullName evidence="2">Uncharacterized protein</fullName>
    </submittedName>
</protein>
<proteinExistence type="predicted"/>
<reference evidence="2" key="2">
    <citation type="journal article" date="2023" name="IMA Fungus">
        <title>Comparative genomic study of the Penicillium genus elucidates a diverse pangenome and 15 lateral gene transfer events.</title>
        <authorList>
            <person name="Petersen C."/>
            <person name="Sorensen T."/>
            <person name="Nielsen M.R."/>
            <person name="Sondergaard T.E."/>
            <person name="Sorensen J.L."/>
            <person name="Fitzpatrick D.A."/>
            <person name="Frisvad J.C."/>
            <person name="Nielsen K.L."/>
        </authorList>
    </citation>
    <scope>NUCLEOTIDE SEQUENCE</scope>
    <source>
        <strain evidence="2">IBT 35675</strain>
    </source>
</reference>
<dbReference type="AlphaFoldDB" id="A0A9W9QP74"/>
<gene>
    <name evidence="2" type="ORF">N7541_010826</name>
</gene>